<evidence type="ECO:0000313" key="1">
    <source>
        <dbReference type="EMBL" id="KAL2036792.1"/>
    </source>
</evidence>
<gene>
    <name evidence="1" type="ORF">N7G274_010450</name>
</gene>
<dbReference type="EMBL" id="JBEFKJ010000050">
    <property type="protein sequence ID" value="KAL2036792.1"/>
    <property type="molecule type" value="Genomic_DNA"/>
</dbReference>
<sequence length="168" mass="17949">MLISSLTLSSGYATLTIPLASPLSAAIGALPERSSNDIFLSDLQPITLTGLQINPFNSTPELEPHCFSLGRFLAPIANPSDCDRAITNVLNEVSDPSRPVPWADRETWSSGTSNIVLRSRGLRSLGMFSKDAIAYDAQTVKAQCVTASAGFTGGSVPVWNHRRLSCDV</sequence>
<evidence type="ECO:0000313" key="2">
    <source>
        <dbReference type="Proteomes" id="UP001590950"/>
    </source>
</evidence>
<organism evidence="1 2">
    <name type="scientific">Stereocaulon virgatum</name>
    <dbReference type="NCBI Taxonomy" id="373712"/>
    <lineage>
        <taxon>Eukaryota</taxon>
        <taxon>Fungi</taxon>
        <taxon>Dikarya</taxon>
        <taxon>Ascomycota</taxon>
        <taxon>Pezizomycotina</taxon>
        <taxon>Lecanoromycetes</taxon>
        <taxon>OSLEUM clade</taxon>
        <taxon>Lecanoromycetidae</taxon>
        <taxon>Lecanorales</taxon>
        <taxon>Lecanorineae</taxon>
        <taxon>Stereocaulaceae</taxon>
        <taxon>Stereocaulon</taxon>
    </lineage>
</organism>
<proteinExistence type="predicted"/>
<reference evidence="1 2" key="1">
    <citation type="submission" date="2024-09" db="EMBL/GenBank/DDBJ databases">
        <title>Rethinking Asexuality: The Enigmatic Case of Functional Sexual Genes in Lepraria (Stereocaulaceae).</title>
        <authorList>
            <person name="Doellman M."/>
            <person name="Sun Y."/>
            <person name="Barcenas-Pena A."/>
            <person name="Lumbsch H.T."/>
            <person name="Grewe F."/>
        </authorList>
    </citation>
    <scope>NUCLEOTIDE SEQUENCE [LARGE SCALE GENOMIC DNA]</scope>
    <source>
        <strain evidence="1 2">Mercado 3170</strain>
    </source>
</reference>
<comment type="caution">
    <text evidence="1">The sequence shown here is derived from an EMBL/GenBank/DDBJ whole genome shotgun (WGS) entry which is preliminary data.</text>
</comment>
<dbReference type="Proteomes" id="UP001590950">
    <property type="component" value="Unassembled WGS sequence"/>
</dbReference>
<name>A0ABR3ZTH8_9LECA</name>
<keyword evidence="2" id="KW-1185">Reference proteome</keyword>
<accession>A0ABR3ZTH8</accession>
<protein>
    <submittedName>
        <fullName evidence="1">Uncharacterized protein</fullName>
    </submittedName>
</protein>